<accession>A0A5N6NC42</accession>
<proteinExistence type="predicted"/>
<dbReference type="Proteomes" id="UP000326396">
    <property type="component" value="Linkage Group LG2"/>
</dbReference>
<gene>
    <name evidence="2" type="ORF">E3N88_23022</name>
</gene>
<keyword evidence="3" id="KW-1185">Reference proteome</keyword>
<dbReference type="EMBL" id="SZYD01000012">
    <property type="protein sequence ID" value="KAD4585421.1"/>
    <property type="molecule type" value="Genomic_DNA"/>
</dbReference>
<sequence length="128" mass="13967">MDGGLGFVVTCEHLLIYCQVYGIIMVVHGSPRKHGSGWKDGVPVSKRPGSGNAAESRRKRPPEVETFLIKFPERFKCPAAKRRPTSRRRAAIEEVQQSFAGSACWSLGGVEQTSSKPASIDNRGGVRV</sequence>
<reference evidence="2 3" key="1">
    <citation type="submission" date="2019-05" db="EMBL/GenBank/DDBJ databases">
        <title>Mikania micrantha, genome provides insights into the molecular mechanism of rapid growth.</title>
        <authorList>
            <person name="Liu B."/>
        </authorList>
    </citation>
    <scope>NUCLEOTIDE SEQUENCE [LARGE SCALE GENOMIC DNA]</scope>
    <source>
        <strain evidence="2">NLD-2019</strain>
        <tissue evidence="2">Leaf</tissue>
    </source>
</reference>
<feature type="region of interest" description="Disordered" evidence="1">
    <location>
        <begin position="109"/>
        <end position="128"/>
    </location>
</feature>
<evidence type="ECO:0000313" key="2">
    <source>
        <dbReference type="EMBL" id="KAD4585421.1"/>
    </source>
</evidence>
<evidence type="ECO:0000256" key="1">
    <source>
        <dbReference type="SAM" id="MobiDB-lite"/>
    </source>
</evidence>
<evidence type="ECO:0000313" key="3">
    <source>
        <dbReference type="Proteomes" id="UP000326396"/>
    </source>
</evidence>
<comment type="caution">
    <text evidence="2">The sequence shown here is derived from an EMBL/GenBank/DDBJ whole genome shotgun (WGS) entry which is preliminary data.</text>
</comment>
<organism evidence="2 3">
    <name type="scientific">Mikania micrantha</name>
    <name type="common">bitter vine</name>
    <dbReference type="NCBI Taxonomy" id="192012"/>
    <lineage>
        <taxon>Eukaryota</taxon>
        <taxon>Viridiplantae</taxon>
        <taxon>Streptophyta</taxon>
        <taxon>Embryophyta</taxon>
        <taxon>Tracheophyta</taxon>
        <taxon>Spermatophyta</taxon>
        <taxon>Magnoliopsida</taxon>
        <taxon>eudicotyledons</taxon>
        <taxon>Gunneridae</taxon>
        <taxon>Pentapetalae</taxon>
        <taxon>asterids</taxon>
        <taxon>campanulids</taxon>
        <taxon>Asterales</taxon>
        <taxon>Asteraceae</taxon>
        <taxon>Asteroideae</taxon>
        <taxon>Heliantheae alliance</taxon>
        <taxon>Eupatorieae</taxon>
        <taxon>Mikania</taxon>
    </lineage>
</organism>
<dbReference type="AlphaFoldDB" id="A0A5N6NC42"/>
<protein>
    <submittedName>
        <fullName evidence="2">Uncharacterized protein</fullName>
    </submittedName>
</protein>
<name>A0A5N6NC42_9ASTR</name>
<feature type="region of interest" description="Disordered" evidence="1">
    <location>
        <begin position="32"/>
        <end position="61"/>
    </location>
</feature>